<protein>
    <submittedName>
        <fullName evidence="2">SDR family oxidoreductase</fullName>
    </submittedName>
</protein>
<keyword evidence="3" id="KW-1185">Reference proteome</keyword>
<dbReference type="Gene3D" id="3.40.50.720">
    <property type="entry name" value="NAD(P)-binding Rossmann-like Domain"/>
    <property type="match status" value="1"/>
</dbReference>
<evidence type="ECO:0000256" key="1">
    <source>
        <dbReference type="ARBA" id="ARBA00006484"/>
    </source>
</evidence>
<evidence type="ECO:0000313" key="3">
    <source>
        <dbReference type="Proteomes" id="UP001205603"/>
    </source>
</evidence>
<evidence type="ECO:0000313" key="2">
    <source>
        <dbReference type="EMBL" id="MCP9610795.1"/>
    </source>
</evidence>
<comment type="caution">
    <text evidence="2">The sequence shown here is derived from an EMBL/GenBank/DDBJ whole genome shotgun (WGS) entry which is preliminary data.</text>
</comment>
<gene>
    <name evidence="2" type="ORF">NMU02_01640</name>
</gene>
<dbReference type="InterPro" id="IPR036291">
    <property type="entry name" value="NAD(P)-bd_dom_sf"/>
</dbReference>
<sequence length="271" mass="29776">MKRFDNKTAIVTGGASGIGEACVRRLVNEGATVVIADFSHERALKLEKKLQDEGANVKAVFFSAVELNSCKTLIDFVVKEYKHIDLLVNNVGGNDLSRDLDIADMDISYFDELFHLNLRCCMYLTQLCIPHMEKQGGGVFVNIASISGITADFRGTLYGASKAGVINFTKYVATQMGEKNIRCNAIAPGLVLSPSAIKYLPDNIRELFLKESATNYLGEPEDIASIVAFLGSEDSRYVTGQTIVADGGLSIHNPTVFDMIDLFKKHDQERH</sequence>
<dbReference type="Pfam" id="PF13561">
    <property type="entry name" value="adh_short_C2"/>
    <property type="match status" value="1"/>
</dbReference>
<organism evidence="2 3">
    <name type="scientific">Coprobacter tertius</name>
    <dbReference type="NCBI Taxonomy" id="2944915"/>
    <lineage>
        <taxon>Bacteria</taxon>
        <taxon>Pseudomonadati</taxon>
        <taxon>Bacteroidota</taxon>
        <taxon>Bacteroidia</taxon>
        <taxon>Bacteroidales</taxon>
        <taxon>Barnesiellaceae</taxon>
        <taxon>Coprobacter</taxon>
    </lineage>
</organism>
<dbReference type="InterPro" id="IPR002347">
    <property type="entry name" value="SDR_fam"/>
</dbReference>
<dbReference type="EMBL" id="JANDHW010000001">
    <property type="protein sequence ID" value="MCP9610795.1"/>
    <property type="molecule type" value="Genomic_DNA"/>
</dbReference>
<reference evidence="2 3" key="1">
    <citation type="submission" date="2022-07" db="EMBL/GenBank/DDBJ databases">
        <title>Fecal culturing of patients with breast cancer.</title>
        <authorList>
            <person name="Teng N.M.Y."/>
            <person name="Kiu R."/>
            <person name="Evans R."/>
            <person name="Baker D.J."/>
            <person name="Zenner C."/>
            <person name="Robinson S.D."/>
            <person name="Hall L.J."/>
        </authorList>
    </citation>
    <scope>NUCLEOTIDE SEQUENCE [LARGE SCALE GENOMIC DNA]</scope>
    <source>
        <strain evidence="2 3">LH1063</strain>
    </source>
</reference>
<dbReference type="CDD" id="cd05233">
    <property type="entry name" value="SDR_c"/>
    <property type="match status" value="1"/>
</dbReference>
<proteinExistence type="inferred from homology"/>
<dbReference type="Proteomes" id="UP001205603">
    <property type="component" value="Unassembled WGS sequence"/>
</dbReference>
<dbReference type="PRINTS" id="PR00081">
    <property type="entry name" value="GDHRDH"/>
</dbReference>
<comment type="similarity">
    <text evidence="1">Belongs to the short-chain dehydrogenases/reductases (SDR) family.</text>
</comment>
<dbReference type="PANTHER" id="PTHR42879">
    <property type="entry name" value="3-OXOACYL-(ACYL-CARRIER-PROTEIN) REDUCTASE"/>
    <property type="match status" value="1"/>
</dbReference>
<name>A0ABT1MDU2_9BACT</name>
<dbReference type="RefSeq" id="WP_255025375.1">
    <property type="nucleotide sequence ID" value="NZ_JANDHW010000001.1"/>
</dbReference>
<accession>A0ABT1MDU2</accession>
<dbReference type="SUPFAM" id="SSF51735">
    <property type="entry name" value="NAD(P)-binding Rossmann-fold domains"/>
    <property type="match status" value="1"/>
</dbReference>
<dbReference type="PRINTS" id="PR00080">
    <property type="entry name" value="SDRFAMILY"/>
</dbReference>
<dbReference type="PANTHER" id="PTHR42879:SF2">
    <property type="entry name" value="3-OXOACYL-[ACYL-CARRIER-PROTEIN] REDUCTASE FABG"/>
    <property type="match status" value="1"/>
</dbReference>
<dbReference type="InterPro" id="IPR050259">
    <property type="entry name" value="SDR"/>
</dbReference>